<dbReference type="EMBL" id="PVNL01000045">
    <property type="protein sequence ID" value="PRQ08053.1"/>
    <property type="molecule type" value="Genomic_DNA"/>
</dbReference>
<reference evidence="1 2" key="1">
    <citation type="submission" date="2018-03" db="EMBL/GenBank/DDBJ databases">
        <title>Draft Genome Sequences of the Obligatory Marine Myxobacteria Enhygromyxa salina SWB007.</title>
        <authorList>
            <person name="Poehlein A."/>
            <person name="Moghaddam J.A."/>
            <person name="Harms H."/>
            <person name="Alanjari M."/>
            <person name="Koenig G.M."/>
            <person name="Daniel R."/>
            <person name="Schaeberle T.F."/>
        </authorList>
    </citation>
    <scope>NUCLEOTIDE SEQUENCE [LARGE SCALE GENOMIC DNA]</scope>
    <source>
        <strain evidence="1 2">SWB007</strain>
    </source>
</reference>
<dbReference type="CDD" id="cd07822">
    <property type="entry name" value="SRPBCC_4"/>
    <property type="match status" value="1"/>
</dbReference>
<organism evidence="1 2">
    <name type="scientific">Enhygromyxa salina</name>
    <dbReference type="NCBI Taxonomy" id="215803"/>
    <lineage>
        <taxon>Bacteria</taxon>
        <taxon>Pseudomonadati</taxon>
        <taxon>Myxococcota</taxon>
        <taxon>Polyangia</taxon>
        <taxon>Nannocystales</taxon>
        <taxon>Nannocystaceae</taxon>
        <taxon>Enhygromyxa</taxon>
    </lineage>
</organism>
<gene>
    <name evidence="1" type="ORF">ENSA7_22070</name>
</gene>
<dbReference type="Gene3D" id="3.30.530.20">
    <property type="match status" value="1"/>
</dbReference>
<dbReference type="AlphaFoldDB" id="A0A2S9YSJ1"/>
<dbReference type="SUPFAM" id="SSF55961">
    <property type="entry name" value="Bet v1-like"/>
    <property type="match status" value="1"/>
</dbReference>
<name>A0A2S9YSJ1_9BACT</name>
<comment type="caution">
    <text evidence="1">The sequence shown here is derived from an EMBL/GenBank/DDBJ whole genome shotgun (WGS) entry which is preliminary data.</text>
</comment>
<dbReference type="InterPro" id="IPR019587">
    <property type="entry name" value="Polyketide_cyclase/dehydratase"/>
</dbReference>
<dbReference type="RefSeq" id="WP_181233638.1">
    <property type="nucleotide sequence ID" value="NZ_PVNL01000045.1"/>
</dbReference>
<dbReference type="InterPro" id="IPR023393">
    <property type="entry name" value="START-like_dom_sf"/>
</dbReference>
<accession>A0A2S9YSJ1</accession>
<evidence type="ECO:0000313" key="2">
    <source>
        <dbReference type="Proteomes" id="UP000238823"/>
    </source>
</evidence>
<dbReference type="PANTHER" id="PTHR36166">
    <property type="entry name" value="CHROMOSOME 9, WHOLE GENOME SHOTGUN SEQUENCE"/>
    <property type="match status" value="1"/>
</dbReference>
<evidence type="ECO:0000313" key="1">
    <source>
        <dbReference type="EMBL" id="PRQ08053.1"/>
    </source>
</evidence>
<dbReference type="Proteomes" id="UP000238823">
    <property type="component" value="Unassembled WGS sequence"/>
</dbReference>
<sequence length="145" mass="16456">MAKLFATRVEITASADRVWAILEDLDAYPDWNPFTPRIETSFVVGEPIVLHVSFDGAKPRRQVEILRRWAPGQELRWGMTIGPAWFFRAERIQRVEVLGDQRSRYVSEDAFAGLLSPIVELLFGGKVQRGFDRLGAALKRRAEAG</sequence>
<dbReference type="PANTHER" id="PTHR36166:SF1">
    <property type="entry name" value="SRPBCC DOMAIN-CONTAINING PROTEIN"/>
    <property type="match status" value="1"/>
</dbReference>
<protein>
    <submittedName>
        <fullName evidence="1">Polyketide cyclase / dehydrase and lipid transport</fullName>
    </submittedName>
</protein>
<dbReference type="Pfam" id="PF10604">
    <property type="entry name" value="Polyketide_cyc2"/>
    <property type="match status" value="1"/>
</dbReference>
<proteinExistence type="predicted"/>